<dbReference type="Proteomes" id="UP000318053">
    <property type="component" value="Unassembled WGS sequence"/>
</dbReference>
<keyword evidence="4" id="KW-1185">Reference proteome</keyword>
<dbReference type="PANTHER" id="PTHR35369:SF3">
    <property type="entry name" value="TRANSLESION DNA SYNTHESIS-ASSOCIATED PROTEIN IMUA"/>
    <property type="match status" value="1"/>
</dbReference>
<dbReference type="SUPFAM" id="SSF52540">
    <property type="entry name" value="P-loop containing nucleoside triphosphate hydrolases"/>
    <property type="match status" value="1"/>
</dbReference>
<feature type="region of interest" description="Disordered" evidence="2">
    <location>
        <begin position="421"/>
        <end position="442"/>
    </location>
</feature>
<dbReference type="PANTHER" id="PTHR35369">
    <property type="entry name" value="BLR3025 PROTEIN-RELATED"/>
    <property type="match status" value="1"/>
</dbReference>
<feature type="region of interest" description="Disordered" evidence="2">
    <location>
        <begin position="29"/>
        <end position="104"/>
    </location>
</feature>
<dbReference type="AlphaFoldDB" id="A0A5C5XUQ6"/>
<evidence type="ECO:0000256" key="2">
    <source>
        <dbReference type="SAM" id="MobiDB-lite"/>
    </source>
</evidence>
<dbReference type="RefSeq" id="WP_146391008.1">
    <property type="nucleotide sequence ID" value="NZ_SJPK01000004.1"/>
</dbReference>
<dbReference type="InterPro" id="IPR050356">
    <property type="entry name" value="SulA_CellDiv_inhibitor"/>
</dbReference>
<dbReference type="OrthoDB" id="211159at2"/>
<name>A0A5C5XUQ6_9BACT</name>
<accession>A0A5C5XUQ6</accession>
<sequence length="442" mass="46266">MAVSKTLSPPARKSFAQQTFAFWQPAEDTPVAKGASVAEGAPAAKVRGAKVTSPRHRATPPQEAKPLQRETASTRRVSSPVAPSVIPAEPPPTETPPTETLPTQSLPVQRSALMAELRGRAAAIASNPALDSAARFSTGAQALDACLPGGGLKRGGLCEWVAGHDASGASTLAMLAAAETMIDRHSPAAGEATGGGSKQTGVPHRGPIIVVDPNGTFHAATAIACGISPQRMVVCRPSSRRESVWAIDQALRCSSVAAVWSALPWSLDDRDARRLQLAAEQGRTPGLFVLPSSARARPSFAAVRWHVRAVPVDASRLSADQRVAAGLPLRPPLDLRILCVQLDRARNLDHAEGPLQPQAAISGSMQRKIFLAVAPDARLHSLTPAAVADLQRRSLPTIHTSAEHRHEAVAVPLAARLANPASTHARAPLEAATRRSGTSRAG</sequence>
<dbReference type="GO" id="GO:0006281">
    <property type="term" value="P:DNA repair"/>
    <property type="evidence" value="ECO:0007669"/>
    <property type="project" value="TreeGrafter"/>
</dbReference>
<proteinExistence type="predicted"/>
<dbReference type="Gene3D" id="3.40.50.300">
    <property type="entry name" value="P-loop containing nucleotide triphosphate hydrolases"/>
    <property type="match status" value="1"/>
</dbReference>
<evidence type="ECO:0000313" key="4">
    <source>
        <dbReference type="Proteomes" id="UP000318053"/>
    </source>
</evidence>
<organism evidence="3 4">
    <name type="scientific">Allorhodopirellula solitaria</name>
    <dbReference type="NCBI Taxonomy" id="2527987"/>
    <lineage>
        <taxon>Bacteria</taxon>
        <taxon>Pseudomonadati</taxon>
        <taxon>Planctomycetota</taxon>
        <taxon>Planctomycetia</taxon>
        <taxon>Pirellulales</taxon>
        <taxon>Pirellulaceae</taxon>
        <taxon>Allorhodopirellula</taxon>
    </lineage>
</organism>
<keyword evidence="1" id="KW-0227">DNA damage</keyword>
<comment type="caution">
    <text evidence="3">The sequence shown here is derived from an EMBL/GenBank/DDBJ whole genome shotgun (WGS) entry which is preliminary data.</text>
</comment>
<evidence type="ECO:0000313" key="3">
    <source>
        <dbReference type="EMBL" id="TWT67046.1"/>
    </source>
</evidence>
<dbReference type="EMBL" id="SJPK01000004">
    <property type="protein sequence ID" value="TWT67046.1"/>
    <property type="molecule type" value="Genomic_DNA"/>
</dbReference>
<evidence type="ECO:0000256" key="1">
    <source>
        <dbReference type="ARBA" id="ARBA00022763"/>
    </source>
</evidence>
<protein>
    <submittedName>
        <fullName evidence="3">Uncharacterized protein</fullName>
    </submittedName>
</protein>
<reference evidence="3 4" key="1">
    <citation type="submission" date="2019-02" db="EMBL/GenBank/DDBJ databases">
        <title>Deep-cultivation of Planctomycetes and their phenomic and genomic characterization uncovers novel biology.</title>
        <authorList>
            <person name="Wiegand S."/>
            <person name="Jogler M."/>
            <person name="Boedeker C."/>
            <person name="Pinto D."/>
            <person name="Vollmers J."/>
            <person name="Rivas-Marin E."/>
            <person name="Kohn T."/>
            <person name="Peeters S.H."/>
            <person name="Heuer A."/>
            <person name="Rast P."/>
            <person name="Oberbeckmann S."/>
            <person name="Bunk B."/>
            <person name="Jeske O."/>
            <person name="Meyerdierks A."/>
            <person name="Storesund J.E."/>
            <person name="Kallscheuer N."/>
            <person name="Luecker S."/>
            <person name="Lage O.M."/>
            <person name="Pohl T."/>
            <person name="Merkel B.J."/>
            <person name="Hornburger P."/>
            <person name="Mueller R.-W."/>
            <person name="Bruemmer F."/>
            <person name="Labrenz M."/>
            <person name="Spormann A.M."/>
            <person name="Op Den Camp H."/>
            <person name="Overmann J."/>
            <person name="Amann R."/>
            <person name="Jetten M.S.M."/>
            <person name="Mascher T."/>
            <person name="Medema M.H."/>
            <person name="Devos D.P."/>
            <person name="Kaster A.-K."/>
            <person name="Ovreas L."/>
            <person name="Rohde M."/>
            <person name="Galperin M.Y."/>
            <person name="Jogler C."/>
        </authorList>
    </citation>
    <scope>NUCLEOTIDE SEQUENCE [LARGE SCALE GENOMIC DNA]</scope>
    <source>
        <strain evidence="3 4">CA85</strain>
    </source>
</reference>
<dbReference type="InterPro" id="IPR027417">
    <property type="entry name" value="P-loop_NTPase"/>
</dbReference>
<gene>
    <name evidence="3" type="ORF">CA85_18920</name>
</gene>